<evidence type="ECO:0000256" key="3">
    <source>
        <dbReference type="ARBA" id="ARBA00022679"/>
    </source>
</evidence>
<comment type="function">
    <text evidence="5">Catalyzes the methylation of C-1 in cobalt-precorrin-5B to form cobalt-precorrin-6A.</text>
</comment>
<dbReference type="HAMAP" id="MF_00787">
    <property type="entry name" value="CbiD"/>
    <property type="match status" value="1"/>
</dbReference>
<dbReference type="Proteomes" id="UP000260664">
    <property type="component" value="Unassembled WGS sequence"/>
</dbReference>
<proteinExistence type="inferred from homology"/>
<evidence type="ECO:0000256" key="1">
    <source>
        <dbReference type="ARBA" id="ARBA00022573"/>
    </source>
</evidence>
<dbReference type="InterPro" id="IPR002748">
    <property type="entry name" value="CbiD"/>
</dbReference>
<dbReference type="UniPathway" id="UPA00148">
    <property type="reaction ID" value="UER00227"/>
</dbReference>
<keyword evidence="2 5" id="KW-0489">Methyltransferase</keyword>
<dbReference type="EMBL" id="QSOI01000001">
    <property type="protein sequence ID" value="RGI86709.1"/>
    <property type="molecule type" value="Genomic_DNA"/>
</dbReference>
<dbReference type="EC" id="2.1.1.195" evidence="5"/>
<evidence type="ECO:0000256" key="5">
    <source>
        <dbReference type="HAMAP-Rule" id="MF_00787"/>
    </source>
</evidence>
<dbReference type="RefSeq" id="WP_117494062.1">
    <property type="nucleotide sequence ID" value="NZ_QSOI01000001.1"/>
</dbReference>
<comment type="similarity">
    <text evidence="5">Belongs to the CbiD family.</text>
</comment>
<dbReference type="PIRSF" id="PIRSF026782">
    <property type="entry name" value="CbiD"/>
    <property type="match status" value="1"/>
</dbReference>
<name>A0A3E4FAR2_9FIRM</name>
<dbReference type="Gene3D" id="3.30.2110.10">
    <property type="entry name" value="CbiD-like"/>
    <property type="match status" value="1"/>
</dbReference>
<comment type="pathway">
    <text evidence="5">Cofactor biosynthesis; adenosylcobalamin biosynthesis; cob(II)yrinate a,c-diamide from sirohydrochlorin (anaerobic route): step 6/10.</text>
</comment>
<dbReference type="InterPro" id="IPR036074">
    <property type="entry name" value="CbiD_sf"/>
</dbReference>
<dbReference type="GO" id="GO:0019251">
    <property type="term" value="P:anaerobic cobalamin biosynthetic process"/>
    <property type="evidence" value="ECO:0007669"/>
    <property type="project" value="UniProtKB-UniRule"/>
</dbReference>
<evidence type="ECO:0000256" key="2">
    <source>
        <dbReference type="ARBA" id="ARBA00022603"/>
    </source>
</evidence>
<gene>
    <name evidence="5 6" type="primary">cbiD</name>
    <name evidence="6" type="ORF">DXD84_00660</name>
</gene>
<dbReference type="GO" id="GO:0043780">
    <property type="term" value="F:cobalt-precorrin-5B C1-methyltransferase activity"/>
    <property type="evidence" value="ECO:0007669"/>
    <property type="project" value="RHEA"/>
</dbReference>
<evidence type="ECO:0000256" key="4">
    <source>
        <dbReference type="ARBA" id="ARBA00022691"/>
    </source>
</evidence>
<keyword evidence="4 5" id="KW-0949">S-adenosyl-L-methionine</keyword>
<dbReference type="Pfam" id="PF01888">
    <property type="entry name" value="CbiD"/>
    <property type="match status" value="1"/>
</dbReference>
<dbReference type="PANTHER" id="PTHR35863:SF1">
    <property type="entry name" value="COBALT-PRECORRIN-5B C(1)-METHYLTRANSFERASE"/>
    <property type="match status" value="1"/>
</dbReference>
<evidence type="ECO:0000313" key="6">
    <source>
        <dbReference type="EMBL" id="RGI86709.1"/>
    </source>
</evidence>
<evidence type="ECO:0000313" key="7">
    <source>
        <dbReference type="Proteomes" id="UP000260664"/>
    </source>
</evidence>
<comment type="caution">
    <text evidence="6">The sequence shown here is derived from an EMBL/GenBank/DDBJ whole genome shotgun (WGS) entry which is preliminary data.</text>
</comment>
<sequence length="379" mass="41221">MTKKLRRGYTTGTCAQAATKAAVTMLLGNVSVDQVTVSLPGKEVLTLKIAEAQKEFNKYNKSNPEIESVSCAVRKDSGDDPDITNGILVYSKVSRIKSGIVLDGGIGVGRVTKPGLDQPVGNAAINRVPRQMILREVEEACEMYGHDGGIKIEISIPQGVELAKKTFNPRLGIEGGISVLGTSGIVEPMSEQALLDTIELEMKVRRAGGKNYLIMAPGNYGLDFLREAYGIQDKDVVKCSNYIGQSMDMAADCKFQGLVLAGHIGKLIKVSGGVMNTHSRWADCRMDLLATAMLRAGFSAERARAVLDCVTTDDALALLSEEEREATIGQIMRSIEKYMEYRMADQMPVGAILYSNVYGILGKTSKVDTLMHLWEEENQ</sequence>
<reference evidence="6 7" key="1">
    <citation type="submission" date="2018-08" db="EMBL/GenBank/DDBJ databases">
        <title>A genome reference for cultivated species of the human gut microbiota.</title>
        <authorList>
            <person name="Zou Y."/>
            <person name="Xue W."/>
            <person name="Luo G."/>
        </authorList>
    </citation>
    <scope>NUCLEOTIDE SEQUENCE [LARGE SCALE GENOMIC DNA]</scope>
    <source>
        <strain evidence="6 7">TM09-19AC</strain>
    </source>
</reference>
<dbReference type="PANTHER" id="PTHR35863">
    <property type="entry name" value="COBALT-PRECORRIN-5B C(1)-METHYLTRANSFERASE"/>
    <property type="match status" value="1"/>
</dbReference>
<dbReference type="SUPFAM" id="SSF111342">
    <property type="entry name" value="CbiD-like"/>
    <property type="match status" value="1"/>
</dbReference>
<keyword evidence="3 5" id="KW-0808">Transferase</keyword>
<accession>A0A3E4FAR2</accession>
<dbReference type="GO" id="GO:0032259">
    <property type="term" value="P:methylation"/>
    <property type="evidence" value="ECO:0007669"/>
    <property type="project" value="UniProtKB-KW"/>
</dbReference>
<organism evidence="6 7">
    <name type="scientific">Dorea formicigenerans</name>
    <dbReference type="NCBI Taxonomy" id="39486"/>
    <lineage>
        <taxon>Bacteria</taxon>
        <taxon>Bacillati</taxon>
        <taxon>Bacillota</taxon>
        <taxon>Clostridia</taxon>
        <taxon>Lachnospirales</taxon>
        <taxon>Lachnospiraceae</taxon>
        <taxon>Dorea</taxon>
    </lineage>
</organism>
<keyword evidence="1 5" id="KW-0169">Cobalamin biosynthesis</keyword>
<dbReference type="AlphaFoldDB" id="A0A3E4FAR2"/>
<protein>
    <recommendedName>
        <fullName evidence="5">Cobalt-precorrin-5B C(1)-methyltransferase</fullName>
        <ecNumber evidence="5">2.1.1.195</ecNumber>
    </recommendedName>
    <alternativeName>
        <fullName evidence="5">Cobalt-precorrin-6A synthase</fullName>
    </alternativeName>
</protein>
<comment type="catalytic activity">
    <reaction evidence="5">
        <text>Co-precorrin-5B + S-adenosyl-L-methionine = Co-precorrin-6A + S-adenosyl-L-homocysteine</text>
        <dbReference type="Rhea" id="RHEA:26285"/>
        <dbReference type="ChEBI" id="CHEBI:57856"/>
        <dbReference type="ChEBI" id="CHEBI:59789"/>
        <dbReference type="ChEBI" id="CHEBI:60063"/>
        <dbReference type="ChEBI" id="CHEBI:60064"/>
        <dbReference type="EC" id="2.1.1.195"/>
    </reaction>
</comment>
<dbReference type="NCBIfam" id="TIGR00312">
    <property type="entry name" value="cbiD"/>
    <property type="match status" value="1"/>
</dbReference>